<dbReference type="InterPro" id="IPR037010">
    <property type="entry name" value="VitB12-dep_Met_synth_activ_sf"/>
</dbReference>
<feature type="domain" description="AdoMet activation" evidence="1">
    <location>
        <begin position="100"/>
        <end position="205"/>
    </location>
</feature>
<evidence type="ECO:0000259" key="1">
    <source>
        <dbReference type="Pfam" id="PF02965"/>
    </source>
</evidence>
<dbReference type="PIRSF" id="PIRSF037984">
    <property type="entry name" value="Met_synth_TM0269_prd"/>
    <property type="match status" value="1"/>
</dbReference>
<name>A0A1G9T001_9FIRM</name>
<sequence length="245" mass="28068">MVNKSINSCIDSSIDISKEEVLRYLEYKGQHIDNNLNDLIDDCIKMTKEKINPRYYLRVYPILRDKDNSSKSIFLKDSSLKFESNDLYKLLYKCDECIILATTLGINIEKEIRKYSYTDLTKSIVLDACATTSIEELCDSIGRTLSKELNKEGKYLTMRYSPGYGDLSIESNRDIIDTLNLNKNLGLTITSNSIMIPRKSVIAIIGITSEKIKNENKKCTMCSNYTNCRYRKGDEDNGCKGIYKE</sequence>
<reference evidence="2 3" key="1">
    <citation type="submission" date="2016-10" db="EMBL/GenBank/DDBJ databases">
        <authorList>
            <person name="de Groot N.N."/>
        </authorList>
    </citation>
    <scope>NUCLEOTIDE SEQUENCE [LARGE SCALE GENOMIC DNA]</scope>
    <source>
        <strain evidence="2 3">DSM 797</strain>
    </source>
</reference>
<dbReference type="Proteomes" id="UP000199068">
    <property type="component" value="Unassembled WGS sequence"/>
</dbReference>
<evidence type="ECO:0000313" key="3">
    <source>
        <dbReference type="Proteomes" id="UP000199068"/>
    </source>
</evidence>
<dbReference type="GO" id="GO:0008705">
    <property type="term" value="F:methionine synthase activity"/>
    <property type="evidence" value="ECO:0007669"/>
    <property type="project" value="InterPro"/>
</dbReference>
<evidence type="ECO:0000313" key="2">
    <source>
        <dbReference type="EMBL" id="SDM40972.1"/>
    </source>
</evidence>
<proteinExistence type="predicted"/>
<dbReference type="InterPro" id="IPR004223">
    <property type="entry name" value="VitB12-dep_Met_synth_activ_dom"/>
</dbReference>
<protein>
    <submittedName>
        <fullName evidence="2">Vitamin B12 dependent methionine synthase, activation domain</fullName>
    </submittedName>
</protein>
<dbReference type="Pfam" id="PF02965">
    <property type="entry name" value="Met_synt_B12"/>
    <property type="match status" value="1"/>
</dbReference>
<dbReference type="InterPro" id="IPR017342">
    <property type="entry name" value="S-AdoMet-dep_Met_synth_prd"/>
</dbReference>
<dbReference type="SUPFAM" id="SSF56507">
    <property type="entry name" value="Methionine synthase activation domain-like"/>
    <property type="match status" value="1"/>
</dbReference>
<dbReference type="AlphaFoldDB" id="A0A1G9T001"/>
<dbReference type="EMBL" id="FNGW01000011">
    <property type="protein sequence ID" value="SDM40972.1"/>
    <property type="molecule type" value="Genomic_DNA"/>
</dbReference>
<dbReference type="Gene3D" id="3.40.109.40">
    <property type="match status" value="1"/>
</dbReference>
<dbReference type="STRING" id="1121325.SAMN04515677_11143"/>
<gene>
    <name evidence="2" type="ORF">SAMN04515677_11143</name>
</gene>
<organism evidence="2 3">
    <name type="scientific">Romboutsia lituseburensis DSM 797</name>
    <dbReference type="NCBI Taxonomy" id="1121325"/>
    <lineage>
        <taxon>Bacteria</taxon>
        <taxon>Bacillati</taxon>
        <taxon>Bacillota</taxon>
        <taxon>Clostridia</taxon>
        <taxon>Peptostreptococcales</taxon>
        <taxon>Peptostreptococcaceae</taxon>
        <taxon>Romboutsia</taxon>
    </lineage>
</organism>
<dbReference type="RefSeq" id="WP_092727450.1">
    <property type="nucleotide sequence ID" value="NZ_FNGW01000011.1"/>
</dbReference>
<keyword evidence="3" id="KW-1185">Reference proteome</keyword>
<accession>A0A1G9T001</accession>